<dbReference type="Pfam" id="PF01464">
    <property type="entry name" value="SLT"/>
    <property type="match status" value="1"/>
</dbReference>
<dbReference type="STRING" id="1156395.DBT_2409"/>
<evidence type="ECO:0000256" key="1">
    <source>
        <dbReference type="ARBA" id="ARBA00007734"/>
    </source>
</evidence>
<reference evidence="4 5" key="1">
    <citation type="submission" date="2016-06" db="EMBL/GenBank/DDBJ databases">
        <title>Respiratory ammonification of nitrate coupled to the oxidation of elemental sulfur in deep-sea autotrophic thermophilic bacteria.</title>
        <authorList>
            <person name="Slobodkina G.B."/>
            <person name="Mardanov A.V."/>
            <person name="Ravin N.V."/>
            <person name="Frolova A.A."/>
            <person name="Viryasiv M.B."/>
            <person name="Chernyh N.A."/>
            <person name="Bonch-Osmolovskaya E.A."/>
            <person name="Slobodkin A.I."/>
        </authorList>
    </citation>
    <scope>NUCLEOTIDE SEQUENCE [LARGE SCALE GENOMIC DNA]</scope>
    <source>
        <strain evidence="4 5">S69</strain>
    </source>
</reference>
<feature type="chain" id="PRO_5008626156" evidence="2">
    <location>
        <begin position="25"/>
        <end position="274"/>
    </location>
</feature>
<dbReference type="AlphaFoldDB" id="A0A1B9F2Z5"/>
<dbReference type="PROSITE" id="PS00922">
    <property type="entry name" value="TRANSGLYCOSYLASE"/>
    <property type="match status" value="1"/>
</dbReference>
<dbReference type="GO" id="GO:0008933">
    <property type="term" value="F:peptidoglycan lytic transglycosylase activity"/>
    <property type="evidence" value="ECO:0007669"/>
    <property type="project" value="InterPro"/>
</dbReference>
<feature type="domain" description="Transglycosylase SLT" evidence="3">
    <location>
        <begin position="64"/>
        <end position="167"/>
    </location>
</feature>
<dbReference type="InterPro" id="IPR000189">
    <property type="entry name" value="Transglyc_AS"/>
</dbReference>
<comment type="similarity">
    <text evidence="1">Belongs to the transglycosylase Slt family.</text>
</comment>
<sequence length="274" mass="30505">MKSGFNVKLVGLVMLFLFFLTALGAGMPGAAPCSVSPDQGVKQDLNSVFESPIEVSGYPYQEEFAKAAARYGLPLPFVLAVARGESFFDPEARSAKGALGIMQIMPKTAGDYGVEPDLLLNPATNIDVGVHLLSDLHKKFKDPYLTLAAYYCGPGGVEKDSGNVGKNCDEYVRYIHSHLKTIVADAKNGNVMEQKGLKRFVLASFDNFLDCRNFIQFIEDRIDGLRLDSFRKEVPYNDYVRYQYQVLVSYRNRGEKQRICAQVQERTGFAFCSM</sequence>
<dbReference type="InterPro" id="IPR023346">
    <property type="entry name" value="Lysozyme-like_dom_sf"/>
</dbReference>
<dbReference type="InterPro" id="IPR008258">
    <property type="entry name" value="Transglycosylase_SLT_dom_1"/>
</dbReference>
<dbReference type="EMBL" id="MAGO01000017">
    <property type="protein sequence ID" value="OCC14204.1"/>
    <property type="molecule type" value="Genomic_DNA"/>
</dbReference>
<dbReference type="CDD" id="cd16896">
    <property type="entry name" value="LT_Slt70-like"/>
    <property type="match status" value="1"/>
</dbReference>
<evidence type="ECO:0000313" key="4">
    <source>
        <dbReference type="EMBL" id="OCC14204.1"/>
    </source>
</evidence>
<evidence type="ECO:0000256" key="2">
    <source>
        <dbReference type="SAM" id="SignalP"/>
    </source>
</evidence>
<dbReference type="PANTHER" id="PTHR37423">
    <property type="entry name" value="SOLUBLE LYTIC MUREIN TRANSGLYCOSYLASE-RELATED"/>
    <property type="match status" value="1"/>
</dbReference>
<organism evidence="4 5">
    <name type="scientific">Dissulfuribacter thermophilus</name>
    <dbReference type="NCBI Taxonomy" id="1156395"/>
    <lineage>
        <taxon>Bacteria</taxon>
        <taxon>Pseudomonadati</taxon>
        <taxon>Thermodesulfobacteriota</taxon>
        <taxon>Dissulfuribacteria</taxon>
        <taxon>Dissulfuribacterales</taxon>
        <taxon>Dissulfuribacteraceae</taxon>
        <taxon>Dissulfuribacter</taxon>
    </lineage>
</organism>
<dbReference type="PANTHER" id="PTHR37423:SF2">
    <property type="entry name" value="MEMBRANE-BOUND LYTIC MUREIN TRANSGLYCOSYLASE C"/>
    <property type="match status" value="1"/>
</dbReference>
<comment type="caution">
    <text evidence="4">The sequence shown here is derived from an EMBL/GenBank/DDBJ whole genome shotgun (WGS) entry which is preliminary data.</text>
</comment>
<dbReference type="SUPFAM" id="SSF53955">
    <property type="entry name" value="Lysozyme-like"/>
    <property type="match status" value="1"/>
</dbReference>
<dbReference type="Proteomes" id="UP000093080">
    <property type="component" value="Unassembled WGS sequence"/>
</dbReference>
<dbReference type="Gene3D" id="1.10.530.10">
    <property type="match status" value="1"/>
</dbReference>
<dbReference type="RefSeq" id="WP_067620761.1">
    <property type="nucleotide sequence ID" value="NZ_MAGO01000017.1"/>
</dbReference>
<proteinExistence type="inferred from homology"/>
<name>A0A1B9F2Z5_9BACT</name>
<evidence type="ECO:0000259" key="3">
    <source>
        <dbReference type="Pfam" id="PF01464"/>
    </source>
</evidence>
<dbReference type="GO" id="GO:0016020">
    <property type="term" value="C:membrane"/>
    <property type="evidence" value="ECO:0007669"/>
    <property type="project" value="InterPro"/>
</dbReference>
<accession>A0A1B9F2Z5</accession>
<evidence type="ECO:0000313" key="5">
    <source>
        <dbReference type="Proteomes" id="UP000093080"/>
    </source>
</evidence>
<gene>
    <name evidence="4" type="ORF">DBT_2409</name>
</gene>
<dbReference type="GO" id="GO:0000270">
    <property type="term" value="P:peptidoglycan metabolic process"/>
    <property type="evidence" value="ECO:0007669"/>
    <property type="project" value="InterPro"/>
</dbReference>
<protein>
    <submittedName>
        <fullName evidence="4">Membrane-bound lytic murein transglycosylase D</fullName>
    </submittedName>
</protein>
<keyword evidence="2" id="KW-0732">Signal</keyword>
<keyword evidence="5" id="KW-1185">Reference proteome</keyword>
<feature type="signal peptide" evidence="2">
    <location>
        <begin position="1"/>
        <end position="24"/>
    </location>
</feature>